<reference evidence="2 3" key="1">
    <citation type="submission" date="2024-09" db="EMBL/GenBank/DDBJ databases">
        <authorList>
            <person name="Sun Q."/>
            <person name="Mori K."/>
        </authorList>
    </citation>
    <scope>NUCLEOTIDE SEQUENCE [LARGE SCALE GENOMIC DNA]</scope>
    <source>
        <strain evidence="2 3">CICC 10874</strain>
    </source>
</reference>
<evidence type="ECO:0008006" key="4">
    <source>
        <dbReference type="Google" id="ProtNLM"/>
    </source>
</evidence>
<keyword evidence="1" id="KW-0812">Transmembrane</keyword>
<sequence>MQTMTGSGAGIWERVTAGPVPGISRPGPAPRAESVEEVAAWAGSEDFRRTTLVTAPVVWVLLPITALGFLVQQAVTDPTGRGGNASFFGETVHAWPVWFVWLIWIAVGIWLLVSVCVLALRLSVWRDLSRENRWIHERSVAHSIHRASVSYDDGEGGAWATHIALDHRLDDGHAARIHEAFEQWLLENSAPPGSGPISSEDLFGAAAKGGYYILHMPLPQTAGEPVEHQWLLITEPRAEGGDVLVTPVPVPAKLRRIRATLRRRDERRAR</sequence>
<keyword evidence="1" id="KW-0472">Membrane</keyword>
<dbReference type="Proteomes" id="UP001589793">
    <property type="component" value="Unassembled WGS sequence"/>
</dbReference>
<feature type="transmembrane region" description="Helical" evidence="1">
    <location>
        <begin position="95"/>
        <end position="120"/>
    </location>
</feature>
<evidence type="ECO:0000313" key="3">
    <source>
        <dbReference type="Proteomes" id="UP001589793"/>
    </source>
</evidence>
<evidence type="ECO:0000256" key="1">
    <source>
        <dbReference type="SAM" id="Phobius"/>
    </source>
</evidence>
<proteinExistence type="predicted"/>
<keyword evidence="1" id="KW-1133">Transmembrane helix</keyword>
<evidence type="ECO:0000313" key="2">
    <source>
        <dbReference type="EMBL" id="MFC0673015.1"/>
    </source>
</evidence>
<dbReference type="EMBL" id="JBHLSV010000003">
    <property type="protein sequence ID" value="MFC0673015.1"/>
    <property type="molecule type" value="Genomic_DNA"/>
</dbReference>
<name>A0ABV6R7R4_9MICO</name>
<dbReference type="RefSeq" id="WP_376978251.1">
    <property type="nucleotide sequence ID" value="NZ_JBHLSV010000003.1"/>
</dbReference>
<keyword evidence="3" id="KW-1185">Reference proteome</keyword>
<accession>A0ABV6R7R4</accession>
<protein>
    <recommendedName>
        <fullName evidence="4">DUF3093 domain-containing protein</fullName>
    </recommendedName>
</protein>
<comment type="caution">
    <text evidence="2">The sequence shown here is derived from an EMBL/GenBank/DDBJ whole genome shotgun (WGS) entry which is preliminary data.</text>
</comment>
<gene>
    <name evidence="2" type="ORF">ACFFF6_03480</name>
</gene>
<organism evidence="2 3">
    <name type="scientific">Brachybacterium hainanense</name>
    <dbReference type="NCBI Taxonomy" id="1541174"/>
    <lineage>
        <taxon>Bacteria</taxon>
        <taxon>Bacillati</taxon>
        <taxon>Actinomycetota</taxon>
        <taxon>Actinomycetes</taxon>
        <taxon>Micrococcales</taxon>
        <taxon>Dermabacteraceae</taxon>
        <taxon>Brachybacterium</taxon>
    </lineage>
</organism>
<feature type="transmembrane region" description="Helical" evidence="1">
    <location>
        <begin position="57"/>
        <end position="75"/>
    </location>
</feature>